<dbReference type="EMBL" id="AWXZ01000004">
    <property type="protein sequence ID" value="ESR27466.1"/>
    <property type="molecule type" value="Genomic_DNA"/>
</dbReference>
<feature type="domain" description="FAD dependent oxidoreductase" evidence="2">
    <location>
        <begin position="31"/>
        <end position="388"/>
    </location>
</feature>
<dbReference type="eggNOG" id="COG0665">
    <property type="taxonomic scope" value="Bacteria"/>
</dbReference>
<evidence type="ECO:0000256" key="1">
    <source>
        <dbReference type="ARBA" id="ARBA00023002"/>
    </source>
</evidence>
<dbReference type="InterPro" id="IPR036188">
    <property type="entry name" value="FAD/NAD-bd_sf"/>
</dbReference>
<dbReference type="Pfam" id="PF01266">
    <property type="entry name" value="DAO"/>
    <property type="match status" value="1"/>
</dbReference>
<comment type="caution">
    <text evidence="3">The sequence shown here is derived from an EMBL/GenBank/DDBJ whole genome shotgun (WGS) entry which is preliminary data.</text>
</comment>
<dbReference type="STRING" id="631454.N177_0070"/>
<keyword evidence="4" id="KW-1185">Reference proteome</keyword>
<sequence length="432" mass="46670">MMTGGHPNSHWRATAKPGAAFAGLDGDRQVDALIVGGGFTGLSTARELSGRGIDCAVVEGQDIGWGASGRTGGFAVPRFKMNYSTLAREHGDEVARGLFAQAVEAVDSVTETVEAYGIDCGFQRNGHLTPAHSRTALAGLQADVDWLRGRAGDRTARMMSREEAAEALGTQVYHGAYLDPRGACLQPYDYTRGLAAALQARGVPVFTASPVEALRRDGGRWLAQTPGGTVRARSVVLATNAYTRPLLPGDDLHRRVVPVASSIIATRPLNSHERQITLPCGLPVTDTRRLVSYFRILPTGQLLFGGRGDITGRRDDPAVFRTLERQLALTYPHLKGIEIQERWAGMVAVTLDSFPHVGRLDDGVFYALGYGGRGVALSSLMGRRLAALVAGETIAPGPMGDSGFDPVPFHAWRRTGMRIMTRYYQVRDLFER</sequence>
<dbReference type="Proteomes" id="UP000017819">
    <property type="component" value="Unassembled WGS sequence"/>
</dbReference>
<gene>
    <name evidence="3" type="ORF">N177_0070</name>
</gene>
<dbReference type="PANTHER" id="PTHR13847:SF281">
    <property type="entry name" value="FAD DEPENDENT OXIDOREDUCTASE DOMAIN-CONTAINING PROTEIN"/>
    <property type="match status" value="1"/>
</dbReference>
<evidence type="ECO:0000313" key="3">
    <source>
        <dbReference type="EMBL" id="ESR27466.1"/>
    </source>
</evidence>
<dbReference type="SUPFAM" id="SSF51905">
    <property type="entry name" value="FAD/NAD(P)-binding domain"/>
    <property type="match status" value="1"/>
</dbReference>
<dbReference type="GO" id="GO:0016491">
    <property type="term" value="F:oxidoreductase activity"/>
    <property type="evidence" value="ECO:0007669"/>
    <property type="project" value="UniProtKB-KW"/>
</dbReference>
<dbReference type="PANTHER" id="PTHR13847">
    <property type="entry name" value="SARCOSINE DEHYDROGENASE-RELATED"/>
    <property type="match status" value="1"/>
</dbReference>
<accession>V4RNA6</accession>
<evidence type="ECO:0000313" key="4">
    <source>
        <dbReference type="Proteomes" id="UP000017819"/>
    </source>
</evidence>
<dbReference type="OrthoDB" id="9814969at2"/>
<organism evidence="3 4">
    <name type="scientific">Lutibaculum baratangense AMV1</name>
    <dbReference type="NCBI Taxonomy" id="631454"/>
    <lineage>
        <taxon>Bacteria</taxon>
        <taxon>Pseudomonadati</taxon>
        <taxon>Pseudomonadota</taxon>
        <taxon>Alphaproteobacteria</taxon>
        <taxon>Hyphomicrobiales</taxon>
        <taxon>Tepidamorphaceae</taxon>
        <taxon>Lutibaculum</taxon>
    </lineage>
</organism>
<dbReference type="Gene3D" id="3.50.50.60">
    <property type="entry name" value="FAD/NAD(P)-binding domain"/>
    <property type="match status" value="1"/>
</dbReference>
<proteinExistence type="predicted"/>
<reference evidence="3 4" key="1">
    <citation type="journal article" date="2014" name="Genome Announc.">
        <title>Draft Genome Sequence of Lutibaculum baratangense Strain AMV1T, Isolated from a Mud Volcano in Andamans, India.</title>
        <authorList>
            <person name="Singh A."/>
            <person name="Sreenivas A."/>
            <person name="Sathyanarayana Reddy G."/>
            <person name="Pinnaka A.K."/>
            <person name="Shivaji S."/>
        </authorList>
    </citation>
    <scope>NUCLEOTIDE SEQUENCE [LARGE SCALE GENOMIC DNA]</scope>
    <source>
        <strain evidence="3 4">AMV1</strain>
    </source>
</reference>
<keyword evidence="1" id="KW-0560">Oxidoreductase</keyword>
<dbReference type="InterPro" id="IPR006076">
    <property type="entry name" value="FAD-dep_OxRdtase"/>
</dbReference>
<protein>
    <submittedName>
        <fullName evidence="3">FAD dependent oxidoreductase</fullName>
    </submittedName>
</protein>
<name>V4RNA6_9HYPH</name>
<evidence type="ECO:0000259" key="2">
    <source>
        <dbReference type="Pfam" id="PF01266"/>
    </source>
</evidence>
<dbReference type="GO" id="GO:0005737">
    <property type="term" value="C:cytoplasm"/>
    <property type="evidence" value="ECO:0007669"/>
    <property type="project" value="TreeGrafter"/>
</dbReference>
<dbReference type="Gene3D" id="3.30.9.10">
    <property type="entry name" value="D-Amino Acid Oxidase, subunit A, domain 2"/>
    <property type="match status" value="1"/>
</dbReference>
<dbReference type="AlphaFoldDB" id="V4RNA6"/>